<accession>A0A8X6R6F8</accession>
<dbReference type="AlphaFoldDB" id="A0A8X6R6F8"/>
<comment type="caution">
    <text evidence="1">The sequence shown here is derived from an EMBL/GenBank/DDBJ whole genome shotgun (WGS) entry which is preliminary data.</text>
</comment>
<protein>
    <submittedName>
        <fullName evidence="1">Uncharacterized protein</fullName>
    </submittedName>
</protein>
<evidence type="ECO:0000313" key="1">
    <source>
        <dbReference type="EMBL" id="GFX86692.1"/>
    </source>
</evidence>
<organism evidence="1 2">
    <name type="scientific">Trichonephila clavipes</name>
    <name type="common">Golden silk orbweaver</name>
    <name type="synonym">Nephila clavipes</name>
    <dbReference type="NCBI Taxonomy" id="2585209"/>
    <lineage>
        <taxon>Eukaryota</taxon>
        <taxon>Metazoa</taxon>
        <taxon>Ecdysozoa</taxon>
        <taxon>Arthropoda</taxon>
        <taxon>Chelicerata</taxon>
        <taxon>Arachnida</taxon>
        <taxon>Araneae</taxon>
        <taxon>Araneomorphae</taxon>
        <taxon>Entelegynae</taxon>
        <taxon>Araneoidea</taxon>
        <taxon>Nephilidae</taxon>
        <taxon>Trichonephila</taxon>
    </lineage>
</organism>
<evidence type="ECO:0000313" key="2">
    <source>
        <dbReference type="Proteomes" id="UP000887159"/>
    </source>
</evidence>
<dbReference type="EMBL" id="BMAU01021013">
    <property type="protein sequence ID" value="GFX86692.1"/>
    <property type="molecule type" value="Genomic_DNA"/>
</dbReference>
<dbReference type="Proteomes" id="UP000887159">
    <property type="component" value="Unassembled WGS sequence"/>
</dbReference>
<proteinExistence type="predicted"/>
<reference evidence="1" key="1">
    <citation type="submission" date="2020-08" db="EMBL/GenBank/DDBJ databases">
        <title>Multicomponent nature underlies the extraordinary mechanical properties of spider dragline silk.</title>
        <authorList>
            <person name="Kono N."/>
            <person name="Nakamura H."/>
            <person name="Mori M."/>
            <person name="Yoshida Y."/>
            <person name="Ohtoshi R."/>
            <person name="Malay A.D."/>
            <person name="Moran D.A.P."/>
            <person name="Tomita M."/>
            <person name="Numata K."/>
            <person name="Arakawa K."/>
        </authorList>
    </citation>
    <scope>NUCLEOTIDE SEQUENCE</scope>
</reference>
<sequence length="119" mass="13564">MPPDRHVPDRALRTSSWYMGLNCAPAIIHSLDHHAVDSTFWLISSTILREREHPGVVSGASPFSLFHFHQPRRTRWLFRVPPCHSKALFIYKHPCTPLWDSNPVPTAQQSVSLTTVLNS</sequence>
<gene>
    <name evidence="1" type="ORF">TNCV_1408901</name>
</gene>
<name>A0A8X6R6F8_TRICX</name>
<keyword evidence="2" id="KW-1185">Reference proteome</keyword>